<name>A0ABD0JZ43_9CAEN</name>
<keyword evidence="4" id="KW-1185">Reference proteome</keyword>
<evidence type="ECO:0000313" key="4">
    <source>
        <dbReference type="Proteomes" id="UP001519460"/>
    </source>
</evidence>
<evidence type="ECO:0000259" key="2">
    <source>
        <dbReference type="PROSITE" id="PS50097"/>
    </source>
</evidence>
<organism evidence="3 4">
    <name type="scientific">Batillaria attramentaria</name>
    <dbReference type="NCBI Taxonomy" id="370345"/>
    <lineage>
        <taxon>Eukaryota</taxon>
        <taxon>Metazoa</taxon>
        <taxon>Spiralia</taxon>
        <taxon>Lophotrochozoa</taxon>
        <taxon>Mollusca</taxon>
        <taxon>Gastropoda</taxon>
        <taxon>Caenogastropoda</taxon>
        <taxon>Sorbeoconcha</taxon>
        <taxon>Cerithioidea</taxon>
        <taxon>Batillariidae</taxon>
        <taxon>Batillaria</taxon>
    </lineage>
</organism>
<reference evidence="3 4" key="1">
    <citation type="journal article" date="2023" name="Sci. Data">
        <title>Genome assembly of the Korean intertidal mud-creeper Batillaria attramentaria.</title>
        <authorList>
            <person name="Patra A.K."/>
            <person name="Ho P.T."/>
            <person name="Jun S."/>
            <person name="Lee S.J."/>
            <person name="Kim Y."/>
            <person name="Won Y.J."/>
        </authorList>
    </citation>
    <scope>NUCLEOTIDE SEQUENCE [LARGE SCALE GENOMIC DNA]</scope>
    <source>
        <strain evidence="3">Wonlab-2016</strain>
    </source>
</reference>
<dbReference type="PROSITE" id="PS50097">
    <property type="entry name" value="BTB"/>
    <property type="match status" value="1"/>
</dbReference>
<dbReference type="AlphaFoldDB" id="A0ABD0JZ43"/>
<dbReference type="Pfam" id="PF00651">
    <property type="entry name" value="BTB"/>
    <property type="match status" value="1"/>
</dbReference>
<dbReference type="InterPro" id="IPR000210">
    <property type="entry name" value="BTB/POZ_dom"/>
</dbReference>
<feature type="compositionally biased region" description="Basic residues" evidence="1">
    <location>
        <begin position="186"/>
        <end position="199"/>
    </location>
</feature>
<comment type="caution">
    <text evidence="3">The sequence shown here is derived from an EMBL/GenBank/DDBJ whole genome shotgun (WGS) entry which is preliminary data.</text>
</comment>
<evidence type="ECO:0000256" key="1">
    <source>
        <dbReference type="SAM" id="MobiDB-lite"/>
    </source>
</evidence>
<dbReference type="SMART" id="SM00225">
    <property type="entry name" value="BTB"/>
    <property type="match status" value="1"/>
</dbReference>
<dbReference type="PANTHER" id="PTHR24410">
    <property type="entry name" value="HL07962P-RELATED"/>
    <property type="match status" value="1"/>
</dbReference>
<dbReference type="EMBL" id="JACVVK020000283">
    <property type="protein sequence ID" value="KAK7480351.1"/>
    <property type="molecule type" value="Genomic_DNA"/>
</dbReference>
<protein>
    <recommendedName>
        <fullName evidence="2">BTB domain-containing protein</fullName>
    </recommendedName>
</protein>
<proteinExistence type="predicted"/>
<accession>A0ABD0JZ43</accession>
<dbReference type="PANTHER" id="PTHR24410:SF46">
    <property type="entry name" value="SERINE-ENRICHED PROTEIN"/>
    <property type="match status" value="1"/>
</dbReference>
<evidence type="ECO:0000313" key="3">
    <source>
        <dbReference type="EMBL" id="KAK7480351.1"/>
    </source>
</evidence>
<dbReference type="Gene3D" id="3.30.710.10">
    <property type="entry name" value="Potassium Channel Kv1.1, Chain A"/>
    <property type="match status" value="1"/>
</dbReference>
<gene>
    <name evidence="3" type="ORF">BaRGS_00028398</name>
</gene>
<sequence>MSLNGSKLRLLDHDFLGSASDSTGSDCDATSSVPTARLWNFINVDSVRRLGAAGSGRMAGRSESRLRLLHHESALASASDDSGSEGYDVCSMDYDSDTSSKGSTTSSQPADTASAGSAEVMTFHSQEALWDSLTYITSMKEMCDVTFHVGTTRHPVYGVKSILSARSRIMFQNILFAQRTAAGQKSSKRDKKKLRSRRKRAEELDDGRVHVDVINYDVTVFSQVVGFLHSGRVKVDEGTALGLYCAATEYEVRDLRAACWDFIVRCVRRGHAHSLMTSGRPYLTRKPLEKLFQSLGVFNKAACAWTKACSTRRLVPGVRRVQQGGLCLELGVFNKEACAWTKACSTRRLVPGVRRVQQGGL</sequence>
<feature type="domain" description="BTB" evidence="2">
    <location>
        <begin position="143"/>
        <end position="237"/>
    </location>
</feature>
<dbReference type="InterPro" id="IPR051481">
    <property type="entry name" value="BTB-POZ/Galectin-3-binding"/>
</dbReference>
<dbReference type="InterPro" id="IPR011333">
    <property type="entry name" value="SKP1/BTB/POZ_sf"/>
</dbReference>
<dbReference type="SUPFAM" id="SSF54695">
    <property type="entry name" value="POZ domain"/>
    <property type="match status" value="1"/>
</dbReference>
<feature type="region of interest" description="Disordered" evidence="1">
    <location>
        <begin position="182"/>
        <end position="201"/>
    </location>
</feature>
<dbReference type="Proteomes" id="UP001519460">
    <property type="component" value="Unassembled WGS sequence"/>
</dbReference>